<dbReference type="SUPFAM" id="SSF117074">
    <property type="entry name" value="Hypothetical protein PA1324"/>
    <property type="match status" value="1"/>
</dbReference>
<evidence type="ECO:0000256" key="3">
    <source>
        <dbReference type="ARBA" id="ARBA00022729"/>
    </source>
</evidence>
<feature type="domain" description="Chitin-binding type-2" evidence="5">
    <location>
        <begin position="522"/>
        <end position="581"/>
    </location>
</feature>
<dbReference type="InterPro" id="IPR013783">
    <property type="entry name" value="Ig-like_fold"/>
</dbReference>
<dbReference type="EMBL" id="AGNL01050128">
    <property type="protein sequence ID" value="EJK44135.1"/>
    <property type="molecule type" value="Genomic_DNA"/>
</dbReference>
<dbReference type="SUPFAM" id="SSF57625">
    <property type="entry name" value="Invertebrate chitin-binding proteins"/>
    <property type="match status" value="2"/>
</dbReference>
<feature type="domain" description="Chitin-binding type-2" evidence="5">
    <location>
        <begin position="587"/>
        <end position="647"/>
    </location>
</feature>
<dbReference type="PROSITE" id="PS50940">
    <property type="entry name" value="CHIT_BIND_II"/>
    <property type="match status" value="2"/>
</dbReference>
<feature type="region of interest" description="Disordered" evidence="4">
    <location>
        <begin position="417"/>
        <end position="439"/>
    </location>
</feature>
<comment type="subcellular location">
    <subcellularLocation>
        <location evidence="1">Secreted</location>
    </subcellularLocation>
</comment>
<dbReference type="Proteomes" id="UP000266841">
    <property type="component" value="Unassembled WGS sequence"/>
</dbReference>
<feature type="region of interest" description="Disordered" evidence="4">
    <location>
        <begin position="1"/>
        <end position="51"/>
    </location>
</feature>
<gene>
    <name evidence="6" type="ORF">THAOC_37353</name>
</gene>
<organism evidence="6 7">
    <name type="scientific">Thalassiosira oceanica</name>
    <name type="common">Marine diatom</name>
    <dbReference type="NCBI Taxonomy" id="159749"/>
    <lineage>
        <taxon>Eukaryota</taxon>
        <taxon>Sar</taxon>
        <taxon>Stramenopiles</taxon>
        <taxon>Ochrophyta</taxon>
        <taxon>Bacillariophyta</taxon>
        <taxon>Coscinodiscophyceae</taxon>
        <taxon>Thalassiosirophycidae</taxon>
        <taxon>Thalassiosirales</taxon>
        <taxon>Thalassiosiraceae</taxon>
        <taxon>Thalassiosira</taxon>
    </lineage>
</organism>
<feature type="non-terminal residue" evidence="6">
    <location>
        <position position="1"/>
    </location>
</feature>
<evidence type="ECO:0000256" key="1">
    <source>
        <dbReference type="ARBA" id="ARBA00004613"/>
    </source>
</evidence>
<reference evidence="6 7" key="1">
    <citation type="journal article" date="2012" name="Genome Biol.">
        <title>Genome and low-iron response of an oceanic diatom adapted to chronic iron limitation.</title>
        <authorList>
            <person name="Lommer M."/>
            <person name="Specht M."/>
            <person name="Roy A.S."/>
            <person name="Kraemer L."/>
            <person name="Andreson R."/>
            <person name="Gutowska M.A."/>
            <person name="Wolf J."/>
            <person name="Bergner S.V."/>
            <person name="Schilhabel M.B."/>
            <person name="Klostermeier U.C."/>
            <person name="Beiko R.G."/>
            <person name="Rosenstiel P."/>
            <person name="Hippler M."/>
            <person name="Laroche J."/>
        </authorList>
    </citation>
    <scope>NUCLEOTIDE SEQUENCE [LARGE SCALE GENOMIC DNA]</scope>
    <source>
        <strain evidence="6 7">CCMP1005</strain>
    </source>
</reference>
<comment type="caution">
    <text evidence="6">The sequence shown here is derived from an EMBL/GenBank/DDBJ whole genome shotgun (WGS) entry which is preliminary data.</text>
</comment>
<feature type="compositionally biased region" description="Acidic residues" evidence="4">
    <location>
        <begin position="1"/>
        <end position="20"/>
    </location>
</feature>
<evidence type="ECO:0000259" key="5">
    <source>
        <dbReference type="PROSITE" id="PS50940"/>
    </source>
</evidence>
<dbReference type="AlphaFoldDB" id="K0QYY1"/>
<evidence type="ECO:0000313" key="7">
    <source>
        <dbReference type="Proteomes" id="UP000266841"/>
    </source>
</evidence>
<dbReference type="Pfam" id="PF01607">
    <property type="entry name" value="CBM_14"/>
    <property type="match status" value="1"/>
</dbReference>
<keyword evidence="3" id="KW-0732">Signal</keyword>
<dbReference type="OrthoDB" id="6020543at2759"/>
<dbReference type="InterPro" id="IPR033764">
    <property type="entry name" value="Sdr_B"/>
</dbReference>
<proteinExistence type="predicted"/>
<sequence>DPDEEEEDWGDPDEEEEDWGDPPLSPTSERTAPPTPKPSRRPLSARPTPLPTVESTDSFFCGHDINHASASCRKRCRSGRRQECEGGELCFKYTSCTEVKYTASENILGSIIGTKPAEEPQPNPTIAGSTSNIGVRQNYCAESRGSLDVGCIYATTCNFGDLCPVGQFCFGDHLCTGSKKKQTLKPTYHPTSATYAPTLATYTPTDDKNTYEFYCASSLEDLEASYKSAPSCRDGPCKGGLFCFPFRGPSSSTNISPTPAPQATAKPIAPSQQPTNEAVIAAKPNEPMIQQEEMVIGGYSFYDSNGDGIRQGSDLGVSQVRVSLFACSSADRQRIASSETNTRGFFAFDLPTPGNYQLSVQPPPGFTFSSVVSSGADNVVNRATGTSDCFEVSAGTRDLDKYIGLVESTFGLYTLKPTRRPTRNPVTSHPTPRPSPKEPELYCAAAQEDLKETCITAQSCAKSSCPKGQFCTQFDCPARFERYCASNVKELEESCGLATPCKNDLACRNGKTCIHFECKQRLDLCPLNFDGMHSSPDCREYFHCKGGFVSSKIQTCGVGLLFDKGRNECVRANQVDQFCYSKPDETSIMCPNGFVGWQASYGDCLEYYQCNEDGSTGPVRTCRVGLKFDKVRSECVDGTTVNDFCYGPPAILSAKPPASTPLPTAKPFSVEISAEQDFLCAKTMEELETSYKIAPSCRDGPCDPGMFCFPFNIPSPDSPSGTLTLSFPYNELNPDSSSGTVGEAKLYCAFSIEALETTPCAVLKSCETNGACPPGQLCLPFSCGDSEQSKPAPKPAPTTVGISFENTIEYPWSRTATPTVGNNSSEIPPWYSSTIVDISSAWQQKTTLFSHIMSLFCLHMVIGL</sequence>
<dbReference type="GO" id="GO:0005576">
    <property type="term" value="C:extracellular region"/>
    <property type="evidence" value="ECO:0007669"/>
    <property type="project" value="UniProtKB-SubCell"/>
</dbReference>
<feature type="region of interest" description="Disordered" evidence="4">
    <location>
        <begin position="254"/>
        <end position="273"/>
    </location>
</feature>
<evidence type="ECO:0000313" key="6">
    <source>
        <dbReference type="EMBL" id="EJK44135.1"/>
    </source>
</evidence>
<dbReference type="OMA" id="WYSSTIV"/>
<protein>
    <recommendedName>
        <fullName evidence="5">Chitin-binding type-2 domain-containing protein</fullName>
    </recommendedName>
</protein>
<dbReference type="SMART" id="SM00494">
    <property type="entry name" value="ChtBD2"/>
    <property type="match status" value="2"/>
</dbReference>
<accession>K0QYY1</accession>
<keyword evidence="7" id="KW-1185">Reference proteome</keyword>
<dbReference type="GO" id="GO:0008061">
    <property type="term" value="F:chitin binding"/>
    <property type="evidence" value="ECO:0007669"/>
    <property type="project" value="InterPro"/>
</dbReference>
<evidence type="ECO:0000256" key="4">
    <source>
        <dbReference type="SAM" id="MobiDB-lite"/>
    </source>
</evidence>
<dbReference type="InterPro" id="IPR002557">
    <property type="entry name" value="Chitin-bd_dom"/>
</dbReference>
<name>K0QYY1_THAOC</name>
<evidence type="ECO:0000256" key="2">
    <source>
        <dbReference type="ARBA" id="ARBA00022525"/>
    </source>
</evidence>
<dbReference type="Pfam" id="PF17210">
    <property type="entry name" value="SdrD_B"/>
    <property type="match status" value="1"/>
</dbReference>
<dbReference type="Gene3D" id="2.60.40.10">
    <property type="entry name" value="Immunoglobulins"/>
    <property type="match status" value="1"/>
</dbReference>
<keyword evidence="2" id="KW-0964">Secreted</keyword>
<dbReference type="InterPro" id="IPR036508">
    <property type="entry name" value="Chitin-bd_dom_sf"/>
</dbReference>